<sequence length="113" mass="12670">MIRLTRTLPLLKQTVSIRKDYNLLGKEIKVMSESRKAGDKELKEKQDQFQAAEEAFNESFAKLRAEHKIVVGNAADAIDLCDLVRLNYWKVPTTILCSALSLAKDSLKASSTT</sequence>
<protein>
    <submittedName>
        <fullName evidence="1">Uncharacterized protein</fullName>
    </submittedName>
</protein>
<keyword evidence="2" id="KW-1185">Reference proteome</keyword>
<organism evidence="1 2">
    <name type="scientific">Prunus yedoensis var. nudiflora</name>
    <dbReference type="NCBI Taxonomy" id="2094558"/>
    <lineage>
        <taxon>Eukaryota</taxon>
        <taxon>Viridiplantae</taxon>
        <taxon>Streptophyta</taxon>
        <taxon>Embryophyta</taxon>
        <taxon>Tracheophyta</taxon>
        <taxon>Spermatophyta</taxon>
        <taxon>Magnoliopsida</taxon>
        <taxon>eudicotyledons</taxon>
        <taxon>Gunneridae</taxon>
        <taxon>Pentapetalae</taxon>
        <taxon>rosids</taxon>
        <taxon>fabids</taxon>
        <taxon>Rosales</taxon>
        <taxon>Rosaceae</taxon>
        <taxon>Amygdaloideae</taxon>
        <taxon>Amygdaleae</taxon>
        <taxon>Prunus</taxon>
    </lineage>
</organism>
<name>A0A314XJ55_PRUYE</name>
<dbReference type="Proteomes" id="UP000250321">
    <property type="component" value="Unassembled WGS sequence"/>
</dbReference>
<dbReference type="AlphaFoldDB" id="A0A314XJ55"/>
<accession>A0A314XJ55</accession>
<gene>
    <name evidence="1" type="ORF">Pyn_36489</name>
</gene>
<evidence type="ECO:0000313" key="1">
    <source>
        <dbReference type="EMBL" id="PQP93931.1"/>
    </source>
</evidence>
<proteinExistence type="predicted"/>
<dbReference type="EMBL" id="PJQY01002412">
    <property type="protein sequence ID" value="PQP93931.1"/>
    <property type="molecule type" value="Genomic_DNA"/>
</dbReference>
<reference evidence="1 2" key="1">
    <citation type="submission" date="2018-02" db="EMBL/GenBank/DDBJ databases">
        <title>Draft genome of wild Prunus yedoensis var. nudiflora.</title>
        <authorList>
            <person name="Baek S."/>
            <person name="Kim J.-H."/>
            <person name="Choi K."/>
            <person name="Kim G.-B."/>
            <person name="Cho A."/>
            <person name="Jang H."/>
            <person name="Shin C.-H."/>
            <person name="Yu H.-J."/>
            <person name="Mun J.-H."/>
        </authorList>
    </citation>
    <scope>NUCLEOTIDE SEQUENCE [LARGE SCALE GENOMIC DNA]</scope>
    <source>
        <strain evidence="2">cv. Jeju island</strain>
        <tissue evidence="1">Leaf</tissue>
    </source>
</reference>
<comment type="caution">
    <text evidence="1">The sequence shown here is derived from an EMBL/GenBank/DDBJ whole genome shotgun (WGS) entry which is preliminary data.</text>
</comment>
<evidence type="ECO:0000313" key="2">
    <source>
        <dbReference type="Proteomes" id="UP000250321"/>
    </source>
</evidence>